<dbReference type="EMBL" id="PGFA01000001">
    <property type="protein sequence ID" value="PJJ60710.1"/>
    <property type="molecule type" value="Genomic_DNA"/>
</dbReference>
<name>A0A2M9BRX3_9BACT</name>
<keyword evidence="1" id="KW-0472">Membrane</keyword>
<feature type="transmembrane region" description="Helical" evidence="1">
    <location>
        <begin position="31"/>
        <end position="54"/>
    </location>
</feature>
<dbReference type="Proteomes" id="UP000228535">
    <property type="component" value="Unassembled WGS sequence"/>
</dbReference>
<evidence type="ECO:0000313" key="3">
    <source>
        <dbReference type="Proteomes" id="UP000228535"/>
    </source>
</evidence>
<reference evidence="2 3" key="1">
    <citation type="submission" date="2017-11" db="EMBL/GenBank/DDBJ databases">
        <title>Genomic Encyclopedia of Archaeal and Bacterial Type Strains, Phase II (KMG-II): From Individual Species to Whole Genera.</title>
        <authorList>
            <person name="Goeker M."/>
        </authorList>
    </citation>
    <scope>NUCLEOTIDE SEQUENCE [LARGE SCALE GENOMIC DNA]</scope>
    <source>
        <strain evidence="2 3">DSM 11115</strain>
    </source>
</reference>
<comment type="caution">
    <text evidence="2">The sequence shown here is derived from an EMBL/GenBank/DDBJ whole genome shotgun (WGS) entry which is preliminary data.</text>
</comment>
<dbReference type="RefSeq" id="WP_100336344.1">
    <property type="nucleotide sequence ID" value="NZ_PGFA01000001.1"/>
</dbReference>
<proteinExistence type="predicted"/>
<dbReference type="OrthoDB" id="887114at2"/>
<dbReference type="AlphaFoldDB" id="A0A2M9BRX3"/>
<organism evidence="2 3">
    <name type="scientific">Hymenobacter chitinivorans DSM 11115</name>
    <dbReference type="NCBI Taxonomy" id="1121954"/>
    <lineage>
        <taxon>Bacteria</taxon>
        <taxon>Pseudomonadati</taxon>
        <taxon>Bacteroidota</taxon>
        <taxon>Cytophagia</taxon>
        <taxon>Cytophagales</taxon>
        <taxon>Hymenobacteraceae</taxon>
        <taxon>Hymenobacter</taxon>
    </lineage>
</organism>
<accession>A0A2M9BRX3</accession>
<evidence type="ECO:0000313" key="2">
    <source>
        <dbReference type="EMBL" id="PJJ60710.1"/>
    </source>
</evidence>
<keyword evidence="1" id="KW-0812">Transmembrane</keyword>
<keyword evidence="3" id="KW-1185">Reference proteome</keyword>
<gene>
    <name evidence="2" type="ORF">CLV45_2141</name>
</gene>
<protein>
    <submittedName>
        <fullName evidence="2">Uncharacterized protein</fullName>
    </submittedName>
</protein>
<keyword evidence="1" id="KW-1133">Transmembrane helix</keyword>
<evidence type="ECO:0000256" key="1">
    <source>
        <dbReference type="SAM" id="Phobius"/>
    </source>
</evidence>
<sequence>MFIDILLAFFCALSFLPLTTGYCAYSYGRSFWLWFALGCVLPIVSFFILFALLYRKEMDRGEQLLAEAKGILAKAEARARGVEIPDEE</sequence>